<protein>
    <submittedName>
        <fullName evidence="2">Uncharacterized protein</fullName>
    </submittedName>
</protein>
<comment type="caution">
    <text evidence="2">The sequence shown here is derived from an EMBL/GenBank/DDBJ whole genome shotgun (WGS) entry which is preliminary data.</text>
</comment>
<evidence type="ECO:0000313" key="3">
    <source>
        <dbReference type="Proteomes" id="UP001295423"/>
    </source>
</evidence>
<evidence type="ECO:0000256" key="1">
    <source>
        <dbReference type="SAM" id="MobiDB-lite"/>
    </source>
</evidence>
<sequence length="249" mass="28014">MSKSDEERLLLSEPALTAFIVAEMRHFLTSKSNEPGKLTKWEMSDEERLDLKLVDDQGEIINDEYEKAKAGLTDMEAIDLLCNATQLTFYDGYTNEQGIMSALGSAILFFKEPLRGSPKLLAACEIVGLSDYAVAHHITDMYHHRCFRGTYTKTLAPSGEGEIAARLAVGLKETNSQNSEKERTSKNIKATRGADERDEGDECLMWSPTTPGVCLHWKSDEEAWRRKRFERVQMEGTRDPRRGGSGTTR</sequence>
<dbReference type="Proteomes" id="UP001295423">
    <property type="component" value="Unassembled WGS sequence"/>
</dbReference>
<keyword evidence="3" id="KW-1185">Reference proteome</keyword>
<name>A0AAD2CQ94_9STRA</name>
<proteinExistence type="predicted"/>
<gene>
    <name evidence="2" type="ORF">CYCCA115_LOCUS5344</name>
</gene>
<reference evidence="2" key="1">
    <citation type="submission" date="2023-08" db="EMBL/GenBank/DDBJ databases">
        <authorList>
            <person name="Audoor S."/>
            <person name="Bilcke G."/>
        </authorList>
    </citation>
    <scope>NUCLEOTIDE SEQUENCE</scope>
</reference>
<feature type="region of interest" description="Disordered" evidence="1">
    <location>
        <begin position="173"/>
        <end position="199"/>
    </location>
</feature>
<dbReference type="AlphaFoldDB" id="A0AAD2CQ94"/>
<evidence type="ECO:0000313" key="2">
    <source>
        <dbReference type="EMBL" id="CAJ1936742.1"/>
    </source>
</evidence>
<organism evidence="2 3">
    <name type="scientific">Cylindrotheca closterium</name>
    <dbReference type="NCBI Taxonomy" id="2856"/>
    <lineage>
        <taxon>Eukaryota</taxon>
        <taxon>Sar</taxon>
        <taxon>Stramenopiles</taxon>
        <taxon>Ochrophyta</taxon>
        <taxon>Bacillariophyta</taxon>
        <taxon>Bacillariophyceae</taxon>
        <taxon>Bacillariophycidae</taxon>
        <taxon>Bacillariales</taxon>
        <taxon>Bacillariaceae</taxon>
        <taxon>Cylindrotheca</taxon>
    </lineage>
</organism>
<accession>A0AAD2CQ94</accession>
<dbReference type="EMBL" id="CAKOGP040000557">
    <property type="protein sequence ID" value="CAJ1936742.1"/>
    <property type="molecule type" value="Genomic_DNA"/>
</dbReference>